<evidence type="ECO:0000313" key="2">
    <source>
        <dbReference type="EMBL" id="MXQ95331.1"/>
    </source>
</evidence>
<sequence length="237" mass="25762">MEVSAKISTKVSAKVSTKVSTKVGAKISTKFFTNAYGAHATRQATTDQGTSPRPRGPTATAATPRQPNVNRCEQARLPPPKAGAQEDAPQGAGPASTVFARTPLAKARQAPKPEVRVQHLNRKPLTPRSEGERLHTVCAVPSGVKVPFKKTMKTEKSCNDPGQLETQTGTPSLKTFKKRPLHPHTSPGTWDYETPHRMCPDPQRHLSPGHPQVETRTVAPDLWLELQMLRCPGHADV</sequence>
<keyword evidence="3" id="KW-1185">Reference proteome</keyword>
<proteinExistence type="predicted"/>
<evidence type="ECO:0000313" key="3">
    <source>
        <dbReference type="Proteomes" id="UP000322234"/>
    </source>
</evidence>
<feature type="region of interest" description="Disordered" evidence="1">
    <location>
        <begin position="31"/>
        <end position="130"/>
    </location>
</feature>
<dbReference type="AlphaFoldDB" id="A0A6B0S1H4"/>
<feature type="compositionally biased region" description="Polar residues" evidence="1">
    <location>
        <begin position="164"/>
        <end position="173"/>
    </location>
</feature>
<organism evidence="2 3">
    <name type="scientific">Bos mutus</name>
    <name type="common">wild yak</name>
    <dbReference type="NCBI Taxonomy" id="72004"/>
    <lineage>
        <taxon>Eukaryota</taxon>
        <taxon>Metazoa</taxon>
        <taxon>Chordata</taxon>
        <taxon>Craniata</taxon>
        <taxon>Vertebrata</taxon>
        <taxon>Euteleostomi</taxon>
        <taxon>Mammalia</taxon>
        <taxon>Eutheria</taxon>
        <taxon>Laurasiatheria</taxon>
        <taxon>Artiodactyla</taxon>
        <taxon>Ruminantia</taxon>
        <taxon>Pecora</taxon>
        <taxon>Bovidae</taxon>
        <taxon>Bovinae</taxon>
        <taxon>Bos</taxon>
    </lineage>
</organism>
<name>A0A6B0S1H4_9CETA</name>
<dbReference type="EMBL" id="VBQZ03000132">
    <property type="protein sequence ID" value="MXQ95331.1"/>
    <property type="molecule type" value="Genomic_DNA"/>
</dbReference>
<protein>
    <submittedName>
        <fullName evidence="2">Uncharacterized protein</fullName>
    </submittedName>
</protein>
<reference evidence="2" key="1">
    <citation type="submission" date="2019-10" db="EMBL/GenBank/DDBJ databases">
        <title>The sequence and de novo assembly of the wild yak genome.</title>
        <authorList>
            <person name="Liu Y."/>
        </authorList>
    </citation>
    <scope>NUCLEOTIDE SEQUENCE [LARGE SCALE GENOMIC DNA]</scope>
    <source>
        <strain evidence="2">WY2019</strain>
    </source>
</reference>
<evidence type="ECO:0000256" key="1">
    <source>
        <dbReference type="SAM" id="MobiDB-lite"/>
    </source>
</evidence>
<feature type="compositionally biased region" description="Polar residues" evidence="1">
    <location>
        <begin position="42"/>
        <end position="51"/>
    </location>
</feature>
<feature type="region of interest" description="Disordered" evidence="1">
    <location>
        <begin position="154"/>
        <end position="194"/>
    </location>
</feature>
<feature type="compositionally biased region" description="Polar residues" evidence="1">
    <location>
        <begin position="60"/>
        <end position="71"/>
    </location>
</feature>
<comment type="caution">
    <text evidence="2">The sequence shown here is derived from an EMBL/GenBank/DDBJ whole genome shotgun (WGS) entry which is preliminary data.</text>
</comment>
<feature type="region of interest" description="Disordered" evidence="1">
    <location>
        <begin position="1"/>
        <end position="20"/>
    </location>
</feature>
<dbReference type="Proteomes" id="UP000322234">
    <property type="component" value="Unassembled WGS sequence"/>
</dbReference>
<gene>
    <name evidence="2" type="ORF">E5288_WYG005143</name>
</gene>
<accession>A0A6B0S1H4</accession>